<sequence>MTQYVAFLGSINVGGNRLMMEDLRNALKYEDFEDVETVIASGNVLFRHEERPTPGLSQKIAFILKEEFDINSVVVVRSRDEVLAAIAENPFRGENDDKFVHVQWLEHQPTAEQFDDLITSFIGQSGTGRGGERLAAGTGALHIDYGVGVADSKLTAPFIERKLGTRGTARNLRSLQRIADKMDASDG</sequence>
<comment type="caution">
    <text evidence="1">The sequence shown here is derived from an EMBL/GenBank/DDBJ whole genome shotgun (WGS) entry which is preliminary data.</text>
</comment>
<keyword evidence="2" id="KW-1185">Reference proteome</keyword>
<dbReference type="SUPFAM" id="SSF160379">
    <property type="entry name" value="SP0830-like"/>
    <property type="match status" value="1"/>
</dbReference>
<dbReference type="OrthoDB" id="9806494at2"/>
<protein>
    <submittedName>
        <fullName evidence="1">DUF1697 domain-containing protein</fullName>
    </submittedName>
</protein>
<gene>
    <name evidence="1" type="ORF">GRI65_01045</name>
</gene>
<dbReference type="Gene3D" id="3.30.70.1280">
    <property type="entry name" value="SP0830-like domains"/>
    <property type="match status" value="1"/>
</dbReference>
<dbReference type="Pfam" id="PF08002">
    <property type="entry name" value="DUF1697"/>
    <property type="match status" value="1"/>
</dbReference>
<reference evidence="1 2" key="1">
    <citation type="submission" date="2019-12" db="EMBL/GenBank/DDBJ databases">
        <title>Genomic-based taxomic classification of the family Erythrobacteraceae.</title>
        <authorList>
            <person name="Xu L."/>
        </authorList>
    </citation>
    <scope>NUCLEOTIDE SEQUENCE [LARGE SCALE GENOMIC DNA]</scope>
    <source>
        <strain evidence="1 2">KCTC 42453</strain>
    </source>
</reference>
<dbReference type="PANTHER" id="PTHR36439:SF1">
    <property type="entry name" value="DUF1697 DOMAIN-CONTAINING PROTEIN"/>
    <property type="match status" value="1"/>
</dbReference>
<evidence type="ECO:0000313" key="2">
    <source>
        <dbReference type="Proteomes" id="UP000431922"/>
    </source>
</evidence>
<dbReference type="PIRSF" id="PIRSF008502">
    <property type="entry name" value="UCP008502"/>
    <property type="match status" value="1"/>
</dbReference>
<organism evidence="1 2">
    <name type="scientific">Allopontixanthobacter sediminis</name>
    <dbReference type="NCBI Taxonomy" id="1689985"/>
    <lineage>
        <taxon>Bacteria</taxon>
        <taxon>Pseudomonadati</taxon>
        <taxon>Pseudomonadota</taxon>
        <taxon>Alphaproteobacteria</taxon>
        <taxon>Sphingomonadales</taxon>
        <taxon>Erythrobacteraceae</taxon>
        <taxon>Allopontixanthobacter</taxon>
    </lineage>
</organism>
<dbReference type="EMBL" id="WTYL01000001">
    <property type="protein sequence ID" value="MXP43037.1"/>
    <property type="molecule type" value="Genomic_DNA"/>
</dbReference>
<dbReference type="InterPro" id="IPR012545">
    <property type="entry name" value="DUF1697"/>
</dbReference>
<accession>A0A845B0T9</accession>
<dbReference type="RefSeq" id="WP_160754688.1">
    <property type="nucleotide sequence ID" value="NZ_WTYL01000001.1"/>
</dbReference>
<name>A0A845B0T9_9SPHN</name>
<dbReference type="PANTHER" id="PTHR36439">
    <property type="entry name" value="BLL4334 PROTEIN"/>
    <property type="match status" value="1"/>
</dbReference>
<dbReference type="Proteomes" id="UP000431922">
    <property type="component" value="Unassembled WGS sequence"/>
</dbReference>
<evidence type="ECO:0000313" key="1">
    <source>
        <dbReference type="EMBL" id="MXP43037.1"/>
    </source>
</evidence>
<dbReference type="AlphaFoldDB" id="A0A845B0T9"/>
<proteinExistence type="predicted"/>